<dbReference type="Gene3D" id="3.20.20.100">
    <property type="entry name" value="NADP-dependent oxidoreductase domain"/>
    <property type="match status" value="1"/>
</dbReference>
<dbReference type="InterPro" id="IPR020471">
    <property type="entry name" value="AKR"/>
</dbReference>
<evidence type="ECO:0000256" key="4">
    <source>
        <dbReference type="PIRSR" id="PIRSR000097-1"/>
    </source>
</evidence>
<dbReference type="InterPro" id="IPR023210">
    <property type="entry name" value="NADP_OxRdtase_dom"/>
</dbReference>
<evidence type="ECO:0000256" key="3">
    <source>
        <dbReference type="ARBA" id="ARBA00023002"/>
    </source>
</evidence>
<evidence type="ECO:0000256" key="1">
    <source>
        <dbReference type="ARBA" id="ARBA00007905"/>
    </source>
</evidence>
<dbReference type="AlphaFoldDB" id="A0A8K0XL75"/>
<comment type="caution">
    <text evidence="8">The sequence shown here is derived from an EMBL/GenBank/DDBJ whole genome shotgun (WGS) entry which is preliminary data.</text>
</comment>
<dbReference type="OrthoDB" id="416253at2759"/>
<evidence type="ECO:0000313" key="8">
    <source>
        <dbReference type="EMBL" id="KAH8087158.1"/>
    </source>
</evidence>
<sequence length="298" mass="32579">MPASKTVKLNTGAEMPTLGLGTWKSGPNEVGNAVEVALKNGYRHIDTATAYGNESEVGAGIKASGVPREEIFLVTKLTNSDHKNVPQALENSLKALDTPYLDLWLMHWPAPSFPDNKPDKSHNWIDTWKAMEAVYKANPDKVKAIGVSNVSIDFFEILLKEATVIPAVNQVELHPSCFQEDLVSYCREKGIVLTAYSALGSDASPLLTNPVVEKIAKKYDVSTANVLLSVQANRPGVTVLAKSVTPSRIIANLKIVDLTEEDIKELSEIEKTNPRRVCTPWWTGWGDLGFPDMKGKAP</sequence>
<evidence type="ECO:0000313" key="9">
    <source>
        <dbReference type="Proteomes" id="UP000813824"/>
    </source>
</evidence>
<feature type="active site" description="Proton donor" evidence="4">
    <location>
        <position position="51"/>
    </location>
</feature>
<evidence type="ECO:0000256" key="6">
    <source>
        <dbReference type="PIRSR" id="PIRSR000097-3"/>
    </source>
</evidence>
<dbReference type="InterPro" id="IPR036812">
    <property type="entry name" value="NAD(P)_OxRdtase_dom_sf"/>
</dbReference>
<reference evidence="8" key="1">
    <citation type="journal article" date="2021" name="New Phytol.">
        <title>Evolutionary innovations through gain and loss of genes in the ectomycorrhizal Boletales.</title>
        <authorList>
            <person name="Wu G."/>
            <person name="Miyauchi S."/>
            <person name="Morin E."/>
            <person name="Kuo A."/>
            <person name="Drula E."/>
            <person name="Varga T."/>
            <person name="Kohler A."/>
            <person name="Feng B."/>
            <person name="Cao Y."/>
            <person name="Lipzen A."/>
            <person name="Daum C."/>
            <person name="Hundley H."/>
            <person name="Pangilinan J."/>
            <person name="Johnson J."/>
            <person name="Barry K."/>
            <person name="LaButti K."/>
            <person name="Ng V."/>
            <person name="Ahrendt S."/>
            <person name="Min B."/>
            <person name="Choi I.G."/>
            <person name="Park H."/>
            <person name="Plett J.M."/>
            <person name="Magnuson J."/>
            <person name="Spatafora J.W."/>
            <person name="Nagy L.G."/>
            <person name="Henrissat B."/>
            <person name="Grigoriev I.V."/>
            <person name="Yang Z.L."/>
            <person name="Xu J."/>
            <person name="Martin F.M."/>
        </authorList>
    </citation>
    <scope>NUCLEOTIDE SEQUENCE</scope>
    <source>
        <strain evidence="8">KKN 215</strain>
    </source>
</reference>
<dbReference type="InterPro" id="IPR018170">
    <property type="entry name" value="Aldo/ket_reductase_CS"/>
</dbReference>
<feature type="binding site" evidence="5">
    <location>
        <position position="107"/>
    </location>
    <ligand>
        <name>substrate</name>
    </ligand>
</feature>
<protein>
    <submittedName>
        <fullName evidence="8">Aldo/keto reductase</fullName>
    </submittedName>
</protein>
<organism evidence="8 9">
    <name type="scientific">Cristinia sonorae</name>
    <dbReference type="NCBI Taxonomy" id="1940300"/>
    <lineage>
        <taxon>Eukaryota</taxon>
        <taxon>Fungi</taxon>
        <taxon>Dikarya</taxon>
        <taxon>Basidiomycota</taxon>
        <taxon>Agaricomycotina</taxon>
        <taxon>Agaricomycetes</taxon>
        <taxon>Agaricomycetidae</taxon>
        <taxon>Agaricales</taxon>
        <taxon>Pleurotineae</taxon>
        <taxon>Stephanosporaceae</taxon>
        <taxon>Cristinia</taxon>
    </lineage>
</organism>
<dbReference type="SUPFAM" id="SSF51430">
    <property type="entry name" value="NAD(P)-linked oxidoreductase"/>
    <property type="match status" value="1"/>
</dbReference>
<dbReference type="GO" id="GO:0016616">
    <property type="term" value="F:oxidoreductase activity, acting on the CH-OH group of donors, NAD or NADP as acceptor"/>
    <property type="evidence" value="ECO:0007669"/>
    <property type="project" value="UniProtKB-ARBA"/>
</dbReference>
<keyword evidence="3" id="KW-0560">Oxidoreductase</keyword>
<dbReference type="PROSITE" id="PS00798">
    <property type="entry name" value="ALDOKETO_REDUCTASE_1"/>
    <property type="match status" value="1"/>
</dbReference>
<keyword evidence="9" id="KW-1185">Reference proteome</keyword>
<dbReference type="FunFam" id="3.20.20.100:FF:000002">
    <property type="entry name" value="2,5-diketo-D-gluconic acid reductase A"/>
    <property type="match status" value="1"/>
</dbReference>
<evidence type="ECO:0000259" key="7">
    <source>
        <dbReference type="Pfam" id="PF00248"/>
    </source>
</evidence>
<name>A0A8K0XL75_9AGAR</name>
<proteinExistence type="inferred from homology"/>
<evidence type="ECO:0000256" key="2">
    <source>
        <dbReference type="ARBA" id="ARBA00022857"/>
    </source>
</evidence>
<dbReference type="EMBL" id="JAEVFJ010000041">
    <property type="protein sequence ID" value="KAH8087158.1"/>
    <property type="molecule type" value="Genomic_DNA"/>
</dbReference>
<dbReference type="PRINTS" id="PR00069">
    <property type="entry name" value="ALDKETRDTASE"/>
</dbReference>
<feature type="site" description="Lowers pKa of active site Tyr" evidence="6">
    <location>
        <position position="76"/>
    </location>
</feature>
<keyword evidence="2" id="KW-0521">NADP</keyword>
<dbReference type="CDD" id="cd19071">
    <property type="entry name" value="AKR_AKR1-5-like"/>
    <property type="match status" value="1"/>
</dbReference>
<dbReference type="Proteomes" id="UP000813824">
    <property type="component" value="Unassembled WGS sequence"/>
</dbReference>
<evidence type="ECO:0000256" key="5">
    <source>
        <dbReference type="PIRSR" id="PIRSR000097-2"/>
    </source>
</evidence>
<accession>A0A8K0XL75</accession>
<dbReference type="PIRSF" id="PIRSF000097">
    <property type="entry name" value="AKR"/>
    <property type="match status" value="1"/>
</dbReference>
<dbReference type="PROSITE" id="PS00063">
    <property type="entry name" value="ALDOKETO_REDUCTASE_3"/>
    <property type="match status" value="1"/>
</dbReference>
<gene>
    <name evidence="8" type="ORF">BXZ70DRAFT_955800</name>
</gene>
<dbReference type="PANTHER" id="PTHR43827">
    <property type="entry name" value="2,5-DIKETO-D-GLUCONIC ACID REDUCTASE"/>
    <property type="match status" value="1"/>
</dbReference>
<dbReference type="PANTHER" id="PTHR43827:SF3">
    <property type="entry name" value="NADP-DEPENDENT OXIDOREDUCTASE DOMAIN-CONTAINING PROTEIN"/>
    <property type="match status" value="1"/>
</dbReference>
<comment type="similarity">
    <text evidence="1">Belongs to the aldo/keto reductase family.</text>
</comment>
<dbReference type="Pfam" id="PF00248">
    <property type="entry name" value="Aldo_ket_red"/>
    <property type="match status" value="1"/>
</dbReference>
<feature type="domain" description="NADP-dependent oxidoreductase" evidence="7">
    <location>
        <begin position="18"/>
        <end position="270"/>
    </location>
</feature>